<feature type="compositionally biased region" description="Acidic residues" evidence="4">
    <location>
        <begin position="681"/>
        <end position="714"/>
    </location>
</feature>
<dbReference type="Pfam" id="PF03715">
    <property type="entry name" value="Noc2"/>
    <property type="match status" value="1"/>
</dbReference>
<comment type="caution">
    <text evidence="5">The sequence shown here is derived from an EMBL/GenBank/DDBJ whole genome shotgun (WGS) entry which is preliminary data.</text>
</comment>
<evidence type="ECO:0000256" key="4">
    <source>
        <dbReference type="SAM" id="MobiDB-lite"/>
    </source>
</evidence>
<evidence type="ECO:0000256" key="3">
    <source>
        <dbReference type="ARBA" id="ARBA00023242"/>
    </source>
</evidence>
<dbReference type="GO" id="GO:0030690">
    <property type="term" value="C:Noc1p-Noc2p complex"/>
    <property type="evidence" value="ECO:0007669"/>
    <property type="project" value="TreeGrafter"/>
</dbReference>
<feature type="region of interest" description="Disordered" evidence="4">
    <location>
        <begin position="78"/>
        <end position="111"/>
    </location>
</feature>
<dbReference type="GO" id="GO:0005730">
    <property type="term" value="C:nucleolus"/>
    <property type="evidence" value="ECO:0007669"/>
    <property type="project" value="TreeGrafter"/>
</dbReference>
<feature type="region of interest" description="Disordered" evidence="4">
    <location>
        <begin position="131"/>
        <end position="164"/>
    </location>
</feature>
<dbReference type="AlphaFoldDB" id="A0A9P8PIU5"/>
<evidence type="ECO:0000313" key="5">
    <source>
        <dbReference type="EMBL" id="KAH3672836.1"/>
    </source>
</evidence>
<feature type="region of interest" description="Disordered" evidence="4">
    <location>
        <begin position="1"/>
        <end position="59"/>
    </location>
</feature>
<evidence type="ECO:0000313" key="6">
    <source>
        <dbReference type="Proteomes" id="UP000769528"/>
    </source>
</evidence>
<keyword evidence="6" id="KW-1185">Reference proteome</keyword>
<organism evidence="5 6">
    <name type="scientific">Wickerhamomyces mucosus</name>
    <dbReference type="NCBI Taxonomy" id="1378264"/>
    <lineage>
        <taxon>Eukaryota</taxon>
        <taxon>Fungi</taxon>
        <taxon>Dikarya</taxon>
        <taxon>Ascomycota</taxon>
        <taxon>Saccharomycotina</taxon>
        <taxon>Saccharomycetes</taxon>
        <taxon>Phaffomycetales</taxon>
        <taxon>Wickerhamomycetaceae</taxon>
        <taxon>Wickerhamomyces</taxon>
    </lineage>
</organism>
<keyword evidence="3" id="KW-0539">Nucleus</keyword>
<dbReference type="InterPro" id="IPR005343">
    <property type="entry name" value="Noc2"/>
</dbReference>
<proteinExistence type="inferred from homology"/>
<comment type="similarity">
    <text evidence="2">Belongs to the NOC2 family.</text>
</comment>
<feature type="compositionally biased region" description="Acidic residues" evidence="4">
    <location>
        <begin position="143"/>
        <end position="160"/>
    </location>
</feature>
<dbReference type="OrthoDB" id="10266662at2759"/>
<feature type="compositionally biased region" description="Basic and acidic residues" evidence="4">
    <location>
        <begin position="664"/>
        <end position="680"/>
    </location>
</feature>
<dbReference type="EMBL" id="JAEUBF010001112">
    <property type="protein sequence ID" value="KAH3672836.1"/>
    <property type="molecule type" value="Genomic_DNA"/>
</dbReference>
<dbReference type="PANTHER" id="PTHR12687:SF4">
    <property type="entry name" value="NUCLEOLAR COMPLEX PROTEIN 2 HOMOLOG"/>
    <property type="match status" value="1"/>
</dbReference>
<evidence type="ECO:0000256" key="2">
    <source>
        <dbReference type="ARBA" id="ARBA00005907"/>
    </source>
</evidence>
<reference evidence="5" key="1">
    <citation type="journal article" date="2021" name="Open Biol.">
        <title>Shared evolutionary footprints suggest mitochondrial oxidative damage underlies multiple complex I losses in fungi.</title>
        <authorList>
            <person name="Schikora-Tamarit M.A."/>
            <person name="Marcet-Houben M."/>
            <person name="Nosek J."/>
            <person name="Gabaldon T."/>
        </authorList>
    </citation>
    <scope>NUCLEOTIDE SEQUENCE</scope>
    <source>
        <strain evidence="5">CBS6341</strain>
    </source>
</reference>
<evidence type="ECO:0008006" key="7">
    <source>
        <dbReference type="Google" id="ProtNLM"/>
    </source>
</evidence>
<gene>
    <name evidence="5" type="ORF">WICMUC_004058</name>
</gene>
<dbReference type="GO" id="GO:0042273">
    <property type="term" value="P:ribosomal large subunit biogenesis"/>
    <property type="evidence" value="ECO:0007669"/>
    <property type="project" value="TreeGrafter"/>
</dbReference>
<sequence length="714" mass="82601">MAKVSKATKKFQAKHLKRTLDHRKEVKKHSQLVAKHKKKKNGTSSENTPAEPEKKNEIFKDMDVEEFFEKGFEVPKEDKKLKRAKQAKKQQEEDEEESSDEELLEHQEDLDKLAEKDPEFFKYLQENDKELLDFNPSNPLDAINDEDDDDEDEEAEEGLEQDNNGTVEKIEVTLKLVKDWAKKLQSEPSLKLIKNILSAFKAAINVNKDDQSEYKYSVTDAKAFNELILLGLKKIPIAIQSIAPYKIVKGSRTVNTKNLKVKQLNSILKSHAGSLLTLLDDINNIETASLVLLSVQELFPFYLSFRRILKHLILAIVNIWSTTTEIEIQIASFAFLNNSAKEFQKSVLDLILRQVYSSFIKNARKTNIHTMSLINFQKNSGAELFGIDQNLSYQIGFDYVRQLAIHLRNSINNTKDGFKTIYNWQYVHSLDFWSRVLSAHCHPEKELKKESVLRQLIYPLVQVTLGTIRLIPTAQYFPLRFYLMRSLIRLSQNSGVFIPLYPLLQEILNSTTLTKTPKNTNLQAFDFDHNIKANSAYLGTRAYQQGVCEQFIDLCGEYFVLYSKNISFPELATPVIIALRRYIKTTKNIKFNKQLSNLVTKLNQNSEFVLKKRSNVEFSPANRTEVNKFLIDLEWTKTPFGAYVVVQREVKEEKARILRESLLEEEQERRKAKEARKQQSDDEDDEEVDDALSDLENDDEESEDDAEDIEEDED</sequence>
<feature type="region of interest" description="Disordered" evidence="4">
    <location>
        <begin position="664"/>
        <end position="714"/>
    </location>
</feature>
<dbReference type="GO" id="GO:0005654">
    <property type="term" value="C:nucleoplasm"/>
    <property type="evidence" value="ECO:0007669"/>
    <property type="project" value="TreeGrafter"/>
</dbReference>
<feature type="compositionally biased region" description="Acidic residues" evidence="4">
    <location>
        <begin position="92"/>
        <end position="103"/>
    </location>
</feature>
<dbReference type="Proteomes" id="UP000769528">
    <property type="component" value="Unassembled WGS sequence"/>
</dbReference>
<comment type="subcellular location">
    <subcellularLocation>
        <location evidence="1">Nucleus</location>
    </subcellularLocation>
</comment>
<evidence type="ECO:0000256" key="1">
    <source>
        <dbReference type="ARBA" id="ARBA00004123"/>
    </source>
</evidence>
<dbReference type="PANTHER" id="PTHR12687">
    <property type="entry name" value="NUCLEOLAR COMPLEX 2 AND RAD4-RELATED"/>
    <property type="match status" value="1"/>
</dbReference>
<feature type="compositionally biased region" description="Basic residues" evidence="4">
    <location>
        <begin position="1"/>
        <end position="17"/>
    </location>
</feature>
<feature type="compositionally biased region" description="Basic residues" evidence="4">
    <location>
        <begin position="25"/>
        <end position="41"/>
    </location>
</feature>
<reference evidence="5" key="2">
    <citation type="submission" date="2021-01" db="EMBL/GenBank/DDBJ databases">
        <authorList>
            <person name="Schikora-Tamarit M.A."/>
        </authorList>
    </citation>
    <scope>NUCLEOTIDE SEQUENCE</scope>
    <source>
        <strain evidence="5">CBS6341</strain>
    </source>
</reference>
<protein>
    <recommendedName>
        <fullName evidence="7">Nucleolar complex protein 2</fullName>
    </recommendedName>
</protein>
<accession>A0A9P8PIU5</accession>
<dbReference type="GO" id="GO:0030691">
    <property type="term" value="C:Noc2p-Noc3p complex"/>
    <property type="evidence" value="ECO:0007669"/>
    <property type="project" value="TreeGrafter"/>
</dbReference>
<name>A0A9P8PIU5_9ASCO</name>